<sequence length="258" mass="29221">MAIMSHAQNTTFLEWRAFDRQFTNSVEVAFKGYLVEPWGLTPYYSALGRESIARPVGVIQSVGAQNAPWFNGELLYINSYQISNFKLACLYSEKSFIYGLAVIGGFLQMVDVKKQGISLKALFRDTDITNVRMHEPDVVGASLVSPDPFDIVFEIDSTPAIVRGSLVPQSDYINRFAQLLEPTMTIVRLEYRFLFCQAFEEGTMIPDWIFEGRAPYLVHCIHRARQKLWTEILCSSTIAAGEDAAKNDAMIQNFIYNI</sequence>
<dbReference type="KEGG" id="lbc:LACBIDRAFT_304595"/>
<reference evidence="1 2" key="1">
    <citation type="journal article" date="2008" name="Nature">
        <title>The genome of Laccaria bicolor provides insights into mycorrhizal symbiosis.</title>
        <authorList>
            <person name="Martin F."/>
            <person name="Aerts A."/>
            <person name="Ahren D."/>
            <person name="Brun A."/>
            <person name="Danchin E.G.J."/>
            <person name="Duchaussoy F."/>
            <person name="Gibon J."/>
            <person name="Kohler A."/>
            <person name="Lindquist E."/>
            <person name="Pereda V."/>
            <person name="Salamov A."/>
            <person name="Shapiro H.J."/>
            <person name="Wuyts J."/>
            <person name="Blaudez D."/>
            <person name="Buee M."/>
            <person name="Brokstein P."/>
            <person name="Canbaeck B."/>
            <person name="Cohen D."/>
            <person name="Courty P.E."/>
            <person name="Coutinho P.M."/>
            <person name="Delaruelle C."/>
            <person name="Detter J.C."/>
            <person name="Deveau A."/>
            <person name="DiFazio S."/>
            <person name="Duplessis S."/>
            <person name="Fraissinet-Tachet L."/>
            <person name="Lucic E."/>
            <person name="Frey-Klett P."/>
            <person name="Fourrey C."/>
            <person name="Feussner I."/>
            <person name="Gay G."/>
            <person name="Grimwood J."/>
            <person name="Hoegger P.J."/>
            <person name="Jain P."/>
            <person name="Kilaru S."/>
            <person name="Labbe J."/>
            <person name="Lin Y.C."/>
            <person name="Legue V."/>
            <person name="Le Tacon F."/>
            <person name="Marmeisse R."/>
            <person name="Melayah D."/>
            <person name="Montanini B."/>
            <person name="Muratet M."/>
            <person name="Nehls U."/>
            <person name="Niculita-Hirzel H."/>
            <person name="Oudot-Le Secq M.P."/>
            <person name="Peter M."/>
            <person name="Quesneville H."/>
            <person name="Rajashekar B."/>
            <person name="Reich M."/>
            <person name="Rouhier N."/>
            <person name="Schmutz J."/>
            <person name="Yin T."/>
            <person name="Chalot M."/>
            <person name="Henrissat B."/>
            <person name="Kuees U."/>
            <person name="Lucas S."/>
            <person name="Van de Peer Y."/>
            <person name="Podila G.K."/>
            <person name="Polle A."/>
            <person name="Pukkila P.J."/>
            <person name="Richardson P.M."/>
            <person name="Rouze P."/>
            <person name="Sanders I.R."/>
            <person name="Stajich J.E."/>
            <person name="Tunlid A."/>
            <person name="Tuskan G."/>
            <person name="Grigoriev I.V."/>
        </authorList>
    </citation>
    <scope>NUCLEOTIDE SEQUENCE [LARGE SCALE GENOMIC DNA]</scope>
    <source>
        <strain evidence="2">S238N-H82 / ATCC MYA-4686</strain>
    </source>
</reference>
<evidence type="ECO:0000313" key="2">
    <source>
        <dbReference type="Proteomes" id="UP000001194"/>
    </source>
</evidence>
<dbReference type="HOGENOM" id="CLU_1077949_0_0_1"/>
<dbReference type="RefSeq" id="XP_001884898.1">
    <property type="nucleotide sequence ID" value="XM_001884863.1"/>
</dbReference>
<protein>
    <submittedName>
        <fullName evidence="1">Predicted protein</fullName>
    </submittedName>
</protein>
<proteinExistence type="predicted"/>
<name>B0DLZ3_LACBS</name>
<organism evidence="2">
    <name type="scientific">Laccaria bicolor (strain S238N-H82 / ATCC MYA-4686)</name>
    <name type="common">Bicoloured deceiver</name>
    <name type="synonym">Laccaria laccata var. bicolor</name>
    <dbReference type="NCBI Taxonomy" id="486041"/>
    <lineage>
        <taxon>Eukaryota</taxon>
        <taxon>Fungi</taxon>
        <taxon>Dikarya</taxon>
        <taxon>Basidiomycota</taxon>
        <taxon>Agaricomycotina</taxon>
        <taxon>Agaricomycetes</taxon>
        <taxon>Agaricomycetidae</taxon>
        <taxon>Agaricales</taxon>
        <taxon>Agaricineae</taxon>
        <taxon>Hydnangiaceae</taxon>
        <taxon>Laccaria</taxon>
    </lineage>
</organism>
<dbReference type="EMBL" id="DS547118">
    <property type="protein sequence ID" value="EDR04379.1"/>
    <property type="molecule type" value="Genomic_DNA"/>
</dbReference>
<accession>B0DLZ3</accession>
<dbReference type="Proteomes" id="UP000001194">
    <property type="component" value="Unassembled WGS sequence"/>
</dbReference>
<dbReference type="GeneID" id="6080638"/>
<gene>
    <name evidence="1" type="ORF">LACBIDRAFT_304595</name>
</gene>
<evidence type="ECO:0000313" key="1">
    <source>
        <dbReference type="EMBL" id="EDR04379.1"/>
    </source>
</evidence>
<dbReference type="InParanoid" id="B0DLZ3"/>
<keyword evidence="2" id="KW-1185">Reference proteome</keyword>
<dbReference type="AlphaFoldDB" id="B0DLZ3"/>